<evidence type="ECO:0000256" key="1">
    <source>
        <dbReference type="SAM" id="MobiDB-lite"/>
    </source>
</evidence>
<feature type="region of interest" description="Disordered" evidence="1">
    <location>
        <begin position="28"/>
        <end position="61"/>
    </location>
</feature>
<sequence>MSNFRLPFSFYTIYISQHVDNHKPILSQKKPIRTPSSSSPIATLHLDTGDASARDRDTSDTGVTSDLSAFHPFHLVQVVVGHEVSHDLLSAVLFDEWVFRVKREFESSHDLDNENEILARIVTG</sequence>
<reference evidence="2 3" key="1">
    <citation type="journal article" date="2018" name="Sci. Data">
        <title>The draft genome sequence of cork oak.</title>
        <authorList>
            <person name="Ramos A.M."/>
            <person name="Usie A."/>
            <person name="Barbosa P."/>
            <person name="Barros P.M."/>
            <person name="Capote T."/>
            <person name="Chaves I."/>
            <person name="Simoes F."/>
            <person name="Abreu I."/>
            <person name="Carrasquinho I."/>
            <person name="Faro C."/>
            <person name="Guimaraes J.B."/>
            <person name="Mendonca D."/>
            <person name="Nobrega F."/>
            <person name="Rodrigues L."/>
            <person name="Saibo N.J.M."/>
            <person name="Varela M.C."/>
            <person name="Egas C."/>
            <person name="Matos J."/>
            <person name="Miguel C.M."/>
            <person name="Oliveira M.M."/>
            <person name="Ricardo C.P."/>
            <person name="Goncalves S."/>
        </authorList>
    </citation>
    <scope>NUCLEOTIDE SEQUENCE [LARGE SCALE GENOMIC DNA]</scope>
    <source>
        <strain evidence="3">cv. HL8</strain>
    </source>
</reference>
<comment type="caution">
    <text evidence="2">The sequence shown here is derived from an EMBL/GenBank/DDBJ whole genome shotgun (WGS) entry which is preliminary data.</text>
</comment>
<gene>
    <name evidence="2" type="ORF">CFP56_035385</name>
</gene>
<dbReference type="EMBL" id="PKMF04000630">
    <property type="protein sequence ID" value="KAK7823533.1"/>
    <property type="molecule type" value="Genomic_DNA"/>
</dbReference>
<organism evidence="2 3">
    <name type="scientific">Quercus suber</name>
    <name type="common">Cork oak</name>
    <dbReference type="NCBI Taxonomy" id="58331"/>
    <lineage>
        <taxon>Eukaryota</taxon>
        <taxon>Viridiplantae</taxon>
        <taxon>Streptophyta</taxon>
        <taxon>Embryophyta</taxon>
        <taxon>Tracheophyta</taxon>
        <taxon>Spermatophyta</taxon>
        <taxon>Magnoliopsida</taxon>
        <taxon>eudicotyledons</taxon>
        <taxon>Gunneridae</taxon>
        <taxon>Pentapetalae</taxon>
        <taxon>rosids</taxon>
        <taxon>fabids</taxon>
        <taxon>Fagales</taxon>
        <taxon>Fagaceae</taxon>
        <taxon>Quercus</taxon>
    </lineage>
</organism>
<accession>A0AAW0J9L2</accession>
<proteinExistence type="predicted"/>
<evidence type="ECO:0000313" key="2">
    <source>
        <dbReference type="EMBL" id="KAK7823533.1"/>
    </source>
</evidence>
<protein>
    <submittedName>
        <fullName evidence="2">Uncharacterized protein</fullName>
    </submittedName>
</protein>
<name>A0AAW0J9L2_QUESU</name>
<dbReference type="AlphaFoldDB" id="A0AAW0J9L2"/>
<dbReference type="Proteomes" id="UP000237347">
    <property type="component" value="Unassembled WGS sequence"/>
</dbReference>
<keyword evidence="3" id="KW-1185">Reference proteome</keyword>
<evidence type="ECO:0000313" key="3">
    <source>
        <dbReference type="Proteomes" id="UP000237347"/>
    </source>
</evidence>